<proteinExistence type="predicted"/>
<feature type="signal peptide" evidence="2">
    <location>
        <begin position="1"/>
        <end position="26"/>
    </location>
</feature>
<keyword evidence="4" id="KW-1185">Reference proteome</keyword>
<keyword evidence="2" id="KW-0732">Signal</keyword>
<reference evidence="3" key="1">
    <citation type="submission" date="2017-10" db="EMBL/GenBank/DDBJ databases">
        <title>Draft genome sequence of the planktic cyanobacteria Tychonema bourrellyi isolated from alpine lentic freshwater.</title>
        <authorList>
            <person name="Tett A."/>
            <person name="Armanini F."/>
            <person name="Asnicar F."/>
            <person name="Boscaini A."/>
            <person name="Pasolli E."/>
            <person name="Zolfo M."/>
            <person name="Donati C."/>
            <person name="Salmaso N."/>
            <person name="Segata N."/>
        </authorList>
    </citation>
    <scope>NUCLEOTIDE SEQUENCE</scope>
    <source>
        <strain evidence="3">FEM_GT703</strain>
    </source>
</reference>
<dbReference type="OrthoDB" id="9783240at2"/>
<evidence type="ECO:0000256" key="2">
    <source>
        <dbReference type="SAM" id="SignalP"/>
    </source>
</evidence>
<evidence type="ECO:0000313" key="4">
    <source>
        <dbReference type="Proteomes" id="UP000226442"/>
    </source>
</evidence>
<accession>A0A2G4F222</accession>
<dbReference type="EMBL" id="NXIB02000040">
    <property type="protein sequence ID" value="PHX55810.1"/>
    <property type="molecule type" value="Genomic_DNA"/>
</dbReference>
<dbReference type="GO" id="GO:0006865">
    <property type="term" value="P:amino acid transport"/>
    <property type="evidence" value="ECO:0007669"/>
    <property type="project" value="InterPro"/>
</dbReference>
<feature type="chain" id="PRO_5013686777" evidence="2">
    <location>
        <begin position="27"/>
        <end position="443"/>
    </location>
</feature>
<sequence length="443" mass="48111">MAKRFDRRKFLFYSSATLTSSLFLKACRTPTPTASPEASASPTTTAASPASPASSGNTIKVGILHSLSGTMSISEKSVVDAEQLAIEEINKAGGVLGKQIEAIVEDGNSDWPTFAEKAKKLIDQDKVVTVFGCWTSASRKAVLPVFETKNHMLWYPVQYEGQECSKNIFYTGAAPNQQIEPAVDWLLENKGKKFFLVGSDYVFPRTANTIIKAQLAAKGGEVVGEDYIPLGGTEVTPIITKIKAALPDGGVIFNSLNGDSNVAFFKQLQGAGLGPDKYPSMSVSIAEEEVKAIGVEYLKGHYAAWNYFMTVDSPANTKFVEAFKAKYGKDRVTNDPMEAAYIMVYLWKQAVEKAGTADDLDKVRAAALGQTFDAPEGKVTMETNHHISKFVRLGEVGEDGLFKIAFATPEAVKPQPWNQFVEETKGFSCDWSDPAKGGKFKVS</sequence>
<dbReference type="NCBIfam" id="TIGR03407">
    <property type="entry name" value="urea_ABC_UrtA"/>
    <property type="match status" value="1"/>
</dbReference>
<evidence type="ECO:0000256" key="1">
    <source>
        <dbReference type="SAM" id="MobiDB-lite"/>
    </source>
</evidence>
<evidence type="ECO:0000313" key="3">
    <source>
        <dbReference type="EMBL" id="PHX55810.1"/>
    </source>
</evidence>
<gene>
    <name evidence="3" type="primary">urtA</name>
    <name evidence="3" type="ORF">CP500_008915</name>
</gene>
<dbReference type="Gene3D" id="3.40.50.2300">
    <property type="match status" value="2"/>
</dbReference>
<organism evidence="3 4">
    <name type="scientific">Tychonema bourrellyi FEM_GT703</name>
    <dbReference type="NCBI Taxonomy" id="2040638"/>
    <lineage>
        <taxon>Bacteria</taxon>
        <taxon>Bacillati</taxon>
        <taxon>Cyanobacteriota</taxon>
        <taxon>Cyanophyceae</taxon>
        <taxon>Oscillatoriophycideae</taxon>
        <taxon>Oscillatoriales</taxon>
        <taxon>Microcoleaceae</taxon>
        <taxon>Tychonema</taxon>
    </lineage>
</organism>
<dbReference type="SUPFAM" id="SSF53822">
    <property type="entry name" value="Periplasmic binding protein-like I"/>
    <property type="match status" value="1"/>
</dbReference>
<dbReference type="PANTHER" id="PTHR47628:SF1">
    <property type="entry name" value="ALIPHATIC AMIDASE EXPRESSION-REGULATING PROTEIN"/>
    <property type="match status" value="1"/>
</dbReference>
<dbReference type="PRINTS" id="PR00337">
    <property type="entry name" value="LEUILEVALBP"/>
</dbReference>
<dbReference type="InterPro" id="IPR000709">
    <property type="entry name" value="Leu_Ile_Val-bd"/>
</dbReference>
<dbReference type="InterPro" id="IPR017777">
    <property type="entry name" value="ABC_urea-bd_UrtA"/>
</dbReference>
<protein>
    <submittedName>
        <fullName evidence="3">Urea ABC transporter substrate-binding protein</fullName>
    </submittedName>
</protein>
<name>A0A2G4F222_9CYAN</name>
<dbReference type="CDD" id="cd06355">
    <property type="entry name" value="PBP1_FmdD-like"/>
    <property type="match status" value="1"/>
</dbReference>
<dbReference type="Pfam" id="PF13433">
    <property type="entry name" value="Peripla_BP_5"/>
    <property type="match status" value="1"/>
</dbReference>
<dbReference type="PANTHER" id="PTHR47628">
    <property type="match status" value="1"/>
</dbReference>
<dbReference type="InterPro" id="IPR028082">
    <property type="entry name" value="Peripla_BP_I"/>
</dbReference>
<dbReference type="RefSeq" id="WP_096829356.1">
    <property type="nucleotide sequence ID" value="NZ_NXIB02000040.1"/>
</dbReference>
<comment type="caution">
    <text evidence="3">The sequence shown here is derived from an EMBL/GenBank/DDBJ whole genome shotgun (WGS) entry which is preliminary data.</text>
</comment>
<feature type="region of interest" description="Disordered" evidence="1">
    <location>
        <begin position="32"/>
        <end position="54"/>
    </location>
</feature>
<dbReference type="AlphaFoldDB" id="A0A2G4F222"/>
<dbReference type="Proteomes" id="UP000226442">
    <property type="component" value="Unassembled WGS sequence"/>
</dbReference>